<evidence type="ECO:0000256" key="1">
    <source>
        <dbReference type="SAM" id="Coils"/>
    </source>
</evidence>
<comment type="caution">
    <text evidence="2">The sequence shown here is derived from an EMBL/GenBank/DDBJ whole genome shotgun (WGS) entry which is preliminary data.</text>
</comment>
<reference evidence="2" key="1">
    <citation type="submission" date="2022-07" db="EMBL/GenBank/DDBJ databases">
        <authorList>
            <person name="Trinca V."/>
            <person name="Uliana J.V.C."/>
            <person name="Torres T.T."/>
            <person name="Ward R.J."/>
            <person name="Monesi N."/>
        </authorList>
    </citation>
    <scope>NUCLEOTIDE SEQUENCE</scope>
    <source>
        <strain evidence="2">HSMRA1968</strain>
        <tissue evidence="2">Whole embryos</tissue>
    </source>
</reference>
<dbReference type="Proteomes" id="UP001151699">
    <property type="component" value="Chromosome A"/>
</dbReference>
<sequence>QLLFQGTNSQHESVASSIKAPGCLEDIAAENVWLRRQLKEVTHERDRLIREVANLQLELDMGELKRLPEDSTIKCATTVSDEHRQLMWFLSALIMFNKTIIVYELQHSNWKAFSNFIKSFVAFLQKEPIDLRLLIWCKLMLMDTCICSNNTIHHPKSINIQHAIKSIPVISSPCKSSFLNFKIDNLFMFKFISNNFLNSSDGWSILINSEMHQNKNISFFTTYENYEKNCSEKK</sequence>
<dbReference type="EMBL" id="WJQU01000001">
    <property type="protein sequence ID" value="KAJ6645430.1"/>
    <property type="molecule type" value="Genomic_DNA"/>
</dbReference>
<feature type="coiled-coil region" evidence="1">
    <location>
        <begin position="38"/>
        <end position="65"/>
    </location>
</feature>
<keyword evidence="1" id="KW-0175">Coiled coil</keyword>
<dbReference type="AlphaFoldDB" id="A0A9Q0S6S0"/>
<accession>A0A9Q0S6S0</accession>
<proteinExistence type="predicted"/>
<dbReference type="OrthoDB" id="7361881at2759"/>
<protein>
    <submittedName>
        <fullName evidence="2">Uncharacterized protein</fullName>
    </submittedName>
</protein>
<evidence type="ECO:0000313" key="2">
    <source>
        <dbReference type="EMBL" id="KAJ6645430.1"/>
    </source>
</evidence>
<keyword evidence="3" id="KW-1185">Reference proteome</keyword>
<organism evidence="2 3">
    <name type="scientific">Pseudolycoriella hygida</name>
    <dbReference type="NCBI Taxonomy" id="35572"/>
    <lineage>
        <taxon>Eukaryota</taxon>
        <taxon>Metazoa</taxon>
        <taxon>Ecdysozoa</taxon>
        <taxon>Arthropoda</taxon>
        <taxon>Hexapoda</taxon>
        <taxon>Insecta</taxon>
        <taxon>Pterygota</taxon>
        <taxon>Neoptera</taxon>
        <taxon>Endopterygota</taxon>
        <taxon>Diptera</taxon>
        <taxon>Nematocera</taxon>
        <taxon>Sciaroidea</taxon>
        <taxon>Sciaridae</taxon>
        <taxon>Pseudolycoriella</taxon>
    </lineage>
</organism>
<evidence type="ECO:0000313" key="3">
    <source>
        <dbReference type="Proteomes" id="UP001151699"/>
    </source>
</evidence>
<feature type="non-terminal residue" evidence="2">
    <location>
        <position position="234"/>
    </location>
</feature>
<gene>
    <name evidence="2" type="ORF">Bhyg_00636</name>
</gene>
<name>A0A9Q0S6S0_9DIPT</name>